<keyword evidence="24" id="KW-1185">Reference proteome</keyword>
<feature type="binding site" evidence="19">
    <location>
        <position position="208"/>
    </location>
    <ligand>
        <name>Cu cation</name>
        <dbReference type="ChEBI" id="CHEBI:23378"/>
        <label>B</label>
    </ligand>
</feature>
<dbReference type="AlphaFoldDB" id="A0A1G9PKK0"/>
<evidence type="ECO:0000256" key="5">
    <source>
        <dbReference type="ARBA" id="ARBA00012949"/>
    </source>
</evidence>
<keyword evidence="7" id="KW-1003">Cell membrane</keyword>
<feature type="transmembrane region" description="Helical" evidence="21">
    <location>
        <begin position="268"/>
        <end position="289"/>
    </location>
</feature>
<reference evidence="24" key="1">
    <citation type="submission" date="2016-10" db="EMBL/GenBank/DDBJ databases">
        <authorList>
            <person name="Varghese N."/>
            <person name="Submissions S."/>
        </authorList>
    </citation>
    <scope>NUCLEOTIDE SEQUENCE [LARGE SCALE GENOMIC DNA]</scope>
    <source>
        <strain evidence="24">AAP</strain>
    </source>
</reference>
<keyword evidence="9 20" id="KW-0679">Respiratory chain</keyword>
<evidence type="ECO:0000256" key="12">
    <source>
        <dbReference type="ARBA" id="ARBA00022967"/>
    </source>
</evidence>
<evidence type="ECO:0000256" key="18">
    <source>
        <dbReference type="ARBA" id="ARBA00047816"/>
    </source>
</evidence>
<evidence type="ECO:0000259" key="22">
    <source>
        <dbReference type="PROSITE" id="PS50855"/>
    </source>
</evidence>
<comment type="similarity">
    <text evidence="4 20">Belongs to the heme-copper respiratory oxidase family.</text>
</comment>
<accession>A0A1G9PKK0</accession>
<dbReference type="InterPro" id="IPR000883">
    <property type="entry name" value="Cyt_C_Oxase_1"/>
</dbReference>
<feature type="binding site" evidence="19">
    <location>
        <position position="259"/>
    </location>
    <ligand>
        <name>Cu cation</name>
        <dbReference type="ChEBI" id="CHEBI:23378"/>
        <label>B</label>
    </ligand>
</feature>
<evidence type="ECO:0000256" key="8">
    <source>
        <dbReference type="ARBA" id="ARBA00022617"/>
    </source>
</evidence>
<name>A0A1G9PKK0_9GAMM</name>
<organism evidence="23 24">
    <name type="scientific">Franzmannia pantelleriensis</name>
    <dbReference type="NCBI Taxonomy" id="48727"/>
    <lineage>
        <taxon>Bacteria</taxon>
        <taxon>Pseudomonadati</taxon>
        <taxon>Pseudomonadota</taxon>
        <taxon>Gammaproteobacteria</taxon>
        <taxon>Oceanospirillales</taxon>
        <taxon>Halomonadaceae</taxon>
        <taxon>Franzmannia</taxon>
    </lineage>
</organism>
<evidence type="ECO:0000256" key="20">
    <source>
        <dbReference type="RuleBase" id="RU000370"/>
    </source>
</evidence>
<protein>
    <recommendedName>
        <fullName evidence="5">cytochrome-c oxidase</fullName>
        <ecNumber evidence="5">7.1.1.9</ecNumber>
    </recommendedName>
</protein>
<dbReference type="GO" id="GO:0015990">
    <property type="term" value="P:electron transport coupled proton transport"/>
    <property type="evidence" value="ECO:0007669"/>
    <property type="project" value="TreeGrafter"/>
</dbReference>
<dbReference type="GO" id="GO:0022904">
    <property type="term" value="P:respiratory electron transport chain"/>
    <property type="evidence" value="ECO:0007669"/>
    <property type="project" value="TreeGrafter"/>
</dbReference>
<evidence type="ECO:0000256" key="3">
    <source>
        <dbReference type="ARBA" id="ARBA00004673"/>
    </source>
</evidence>
<evidence type="ECO:0000256" key="6">
    <source>
        <dbReference type="ARBA" id="ARBA00022448"/>
    </source>
</evidence>
<evidence type="ECO:0000256" key="7">
    <source>
        <dbReference type="ARBA" id="ARBA00022475"/>
    </source>
</evidence>
<evidence type="ECO:0000256" key="4">
    <source>
        <dbReference type="ARBA" id="ARBA00009578"/>
    </source>
</evidence>
<evidence type="ECO:0000256" key="14">
    <source>
        <dbReference type="ARBA" id="ARBA00022989"/>
    </source>
</evidence>
<dbReference type="PROSITE" id="PS50855">
    <property type="entry name" value="COX1"/>
    <property type="match status" value="1"/>
</dbReference>
<keyword evidence="6 20" id="KW-0813">Transport</keyword>
<evidence type="ECO:0000256" key="17">
    <source>
        <dbReference type="ARBA" id="ARBA00023136"/>
    </source>
</evidence>
<evidence type="ECO:0000256" key="9">
    <source>
        <dbReference type="ARBA" id="ARBA00022660"/>
    </source>
</evidence>
<keyword evidence="16" id="KW-0186">Copper</keyword>
<evidence type="ECO:0000256" key="1">
    <source>
        <dbReference type="ARBA" id="ARBA00001970"/>
    </source>
</evidence>
<feature type="transmembrane region" description="Helical" evidence="21">
    <location>
        <begin position="18"/>
        <end position="42"/>
    </location>
</feature>
<feature type="transmembrane region" description="Helical" evidence="21">
    <location>
        <begin position="379"/>
        <end position="402"/>
    </location>
</feature>
<evidence type="ECO:0000313" key="24">
    <source>
        <dbReference type="Proteomes" id="UP000199107"/>
    </source>
</evidence>
<feature type="transmembrane region" description="Helical" evidence="21">
    <location>
        <begin position="160"/>
        <end position="183"/>
    </location>
</feature>
<dbReference type="SUPFAM" id="SSF81442">
    <property type="entry name" value="Cytochrome c oxidase subunit I-like"/>
    <property type="match status" value="1"/>
</dbReference>
<dbReference type="GO" id="GO:0020037">
    <property type="term" value="F:heme binding"/>
    <property type="evidence" value="ECO:0007669"/>
    <property type="project" value="InterPro"/>
</dbReference>
<dbReference type="OrthoDB" id="9806838at2"/>
<feature type="transmembrane region" description="Helical" evidence="21">
    <location>
        <begin position="94"/>
        <end position="117"/>
    </location>
</feature>
<dbReference type="UniPathway" id="UPA00705"/>
<comment type="subcellular location">
    <subcellularLocation>
        <location evidence="2">Cell membrane</location>
        <topology evidence="2">Multi-pass membrane protein</topology>
    </subcellularLocation>
</comment>
<evidence type="ECO:0000256" key="10">
    <source>
        <dbReference type="ARBA" id="ARBA00022692"/>
    </source>
</evidence>
<dbReference type="Proteomes" id="UP000199107">
    <property type="component" value="Unassembled WGS sequence"/>
</dbReference>
<dbReference type="RefSeq" id="WP_089658707.1">
    <property type="nucleotide sequence ID" value="NZ_FNGH01000008.1"/>
</dbReference>
<dbReference type="GO" id="GO:0005886">
    <property type="term" value="C:plasma membrane"/>
    <property type="evidence" value="ECO:0007669"/>
    <property type="project" value="UniProtKB-SubCell"/>
</dbReference>
<dbReference type="InterPro" id="IPR023615">
    <property type="entry name" value="Cyt_c_Oxase_su1_BS"/>
</dbReference>
<comment type="catalytic activity">
    <reaction evidence="18">
        <text>4 Fe(II)-[cytochrome c] + O2 + 8 H(+)(in) = 4 Fe(III)-[cytochrome c] + 2 H2O + 4 H(+)(out)</text>
        <dbReference type="Rhea" id="RHEA:11436"/>
        <dbReference type="Rhea" id="RHEA-COMP:10350"/>
        <dbReference type="Rhea" id="RHEA-COMP:14399"/>
        <dbReference type="ChEBI" id="CHEBI:15377"/>
        <dbReference type="ChEBI" id="CHEBI:15378"/>
        <dbReference type="ChEBI" id="CHEBI:15379"/>
        <dbReference type="ChEBI" id="CHEBI:29033"/>
        <dbReference type="ChEBI" id="CHEBI:29034"/>
        <dbReference type="EC" id="7.1.1.9"/>
    </reaction>
</comment>
<keyword evidence="11 19" id="KW-0479">Metal-binding</keyword>
<dbReference type="PROSITE" id="PS00077">
    <property type="entry name" value="COX1_CUB"/>
    <property type="match status" value="1"/>
</dbReference>
<dbReference type="PANTHER" id="PTHR10422">
    <property type="entry name" value="CYTOCHROME C OXIDASE SUBUNIT 1"/>
    <property type="match status" value="1"/>
</dbReference>
<evidence type="ECO:0000313" key="23">
    <source>
        <dbReference type="EMBL" id="SDL99382.1"/>
    </source>
</evidence>
<evidence type="ECO:0000256" key="21">
    <source>
        <dbReference type="SAM" id="Phobius"/>
    </source>
</evidence>
<gene>
    <name evidence="23" type="ORF">SAMN05192555_108137</name>
</gene>
<dbReference type="InterPro" id="IPR036927">
    <property type="entry name" value="Cyt_c_oxase-like_su1_sf"/>
</dbReference>
<feature type="transmembrane region" description="Helical" evidence="21">
    <location>
        <begin position="310"/>
        <end position="330"/>
    </location>
</feature>
<feature type="domain" description="Cytochrome oxidase subunit I profile" evidence="22">
    <location>
        <begin position="18"/>
        <end position="474"/>
    </location>
</feature>
<dbReference type="Pfam" id="PF00115">
    <property type="entry name" value="COX1"/>
    <property type="match status" value="1"/>
</dbReference>
<evidence type="ECO:0000256" key="16">
    <source>
        <dbReference type="ARBA" id="ARBA00023008"/>
    </source>
</evidence>
<comment type="cofactor">
    <cofactor evidence="19">
        <name>Cu(2+)</name>
        <dbReference type="ChEBI" id="CHEBI:29036"/>
    </cofactor>
    <text evidence="19">Binds 1 copper ion per subunit, denoted as copper B.</text>
</comment>
<feature type="binding site" description="axial binding residue" evidence="19">
    <location>
        <position position="348"/>
    </location>
    <ligand>
        <name>heme b</name>
        <dbReference type="ChEBI" id="CHEBI:60344"/>
        <label>1; low-spin</label>
    </ligand>
    <ligandPart>
        <name>Fe</name>
        <dbReference type="ChEBI" id="CHEBI:18248"/>
    </ligandPart>
</feature>
<keyword evidence="12" id="KW-1278">Translocase</keyword>
<feature type="transmembrane region" description="Helical" evidence="21">
    <location>
        <begin position="62"/>
        <end position="82"/>
    </location>
</feature>
<dbReference type="InterPro" id="IPR023616">
    <property type="entry name" value="Cyt_c_oxase-like_su1_dom"/>
</dbReference>
<evidence type="ECO:0000256" key="11">
    <source>
        <dbReference type="ARBA" id="ARBA00022723"/>
    </source>
</evidence>
<comment type="cofactor">
    <cofactor evidence="1">
        <name>heme b</name>
        <dbReference type="ChEBI" id="CHEBI:60344"/>
    </cofactor>
</comment>
<comment type="cofactor">
    <cofactor evidence="19">
        <name>heme</name>
        <dbReference type="ChEBI" id="CHEBI:30413"/>
    </cofactor>
    <text evidence="19">Binds 2 heme groups per subunit, denoted as high- and low-spin.</text>
</comment>
<dbReference type="CDD" id="cd01661">
    <property type="entry name" value="cbb3_Oxidase_I"/>
    <property type="match status" value="1"/>
</dbReference>
<evidence type="ECO:0000256" key="13">
    <source>
        <dbReference type="ARBA" id="ARBA00022982"/>
    </source>
</evidence>
<comment type="pathway">
    <text evidence="3">Energy metabolism; oxidative phosphorylation.</text>
</comment>
<keyword evidence="13 20" id="KW-0249">Electron transport</keyword>
<dbReference type="EC" id="7.1.1.9" evidence="5"/>
<feature type="transmembrane region" description="Helical" evidence="21">
    <location>
        <begin position="129"/>
        <end position="148"/>
    </location>
</feature>
<dbReference type="Gene3D" id="1.20.210.10">
    <property type="entry name" value="Cytochrome c oxidase-like, subunit I domain"/>
    <property type="match status" value="1"/>
</dbReference>
<keyword evidence="15 19" id="KW-0408">Iron</keyword>
<dbReference type="GO" id="GO:0004129">
    <property type="term" value="F:cytochrome-c oxidase activity"/>
    <property type="evidence" value="ECO:0007669"/>
    <property type="project" value="UniProtKB-EC"/>
</dbReference>
<dbReference type="NCBIfam" id="TIGR00780">
    <property type="entry name" value="ccoN"/>
    <property type="match status" value="1"/>
</dbReference>
<dbReference type="InterPro" id="IPR004677">
    <property type="entry name" value="Cyt_c_oxidase_cbb3_su1"/>
</dbReference>
<keyword evidence="17 21" id="KW-0472">Membrane</keyword>
<proteinExistence type="inferred from homology"/>
<evidence type="ECO:0000256" key="19">
    <source>
        <dbReference type="PIRSR" id="PIRSR604677-50"/>
    </source>
</evidence>
<keyword evidence="14 21" id="KW-1133">Transmembrane helix</keyword>
<dbReference type="GO" id="GO:0006119">
    <property type="term" value="P:oxidative phosphorylation"/>
    <property type="evidence" value="ECO:0007669"/>
    <property type="project" value="UniProtKB-UniPathway"/>
</dbReference>
<feature type="binding site" description="axial binding residue" evidence="19">
    <location>
        <position position="61"/>
    </location>
    <ligand>
        <name>heme b</name>
        <dbReference type="ChEBI" id="CHEBI:60344"/>
        <label>1; low-spin</label>
    </ligand>
    <ligandPart>
        <name>Fe</name>
        <dbReference type="ChEBI" id="CHEBI:18248"/>
    </ligandPart>
</feature>
<dbReference type="STRING" id="48727.SAMN05192555_108137"/>
<dbReference type="FunFam" id="1.20.210.10:FF:000005">
    <property type="entry name" value="Cytochrome c oxidase, cbb3-type, subunit I"/>
    <property type="match status" value="1"/>
</dbReference>
<keyword evidence="8 19" id="KW-0349">Heme</keyword>
<feature type="binding site" evidence="19">
    <location>
        <position position="258"/>
    </location>
    <ligand>
        <name>Cu cation</name>
        <dbReference type="ChEBI" id="CHEBI:23378"/>
        <label>B</label>
    </ligand>
</feature>
<feature type="binding site" description="axial binding residue" evidence="19">
    <location>
        <position position="346"/>
    </location>
    <ligand>
        <name>heme b</name>
        <dbReference type="ChEBI" id="CHEBI:60344"/>
        <label>2; high-spin</label>
    </ligand>
    <ligandPart>
        <name>Fe</name>
        <dbReference type="ChEBI" id="CHEBI:18248"/>
    </ligandPart>
</feature>
<feature type="transmembrane region" description="Helical" evidence="21">
    <location>
        <begin position="350"/>
        <end position="367"/>
    </location>
</feature>
<dbReference type="GO" id="GO:0046872">
    <property type="term" value="F:metal ion binding"/>
    <property type="evidence" value="ECO:0007669"/>
    <property type="project" value="UniProtKB-KW"/>
</dbReference>
<feature type="transmembrane region" description="Helical" evidence="21">
    <location>
        <begin position="203"/>
        <end position="226"/>
    </location>
</feature>
<sequence length="474" mass="53201">MSTAFEHPTYNYKVVRQFAIMTVVWGIVGMAIGVILAAQLVWPQLNLGLPWTSFGRLRPLHTNAVIFAFGGSALFATSYYVVQRTCQTRLISDKLAAFTFWGWQAVIVAAVITLPMGFTTSKEYAELEWPINILLAVVWVTYAIVFLGTIKIRKTPHIYVANWFFAAFILTVAVLHIVNNAAIPVTMMKSYSIYAGAIDAMVQWWYGHNAVGFFLTAGFLGMMYYFVPKQAERPVYSYRLSIVHFWALIIIYMWAGPHHLHYTALPDWAQSLGMIMSIILLAPSWGGMINGMMTLSGAWHKLRTDPTLRFLVVALSFYGMSTFEGPMMAIKTVNALSHYTDWTIGHVHSGALGWVAMITIGSIYHLLPRLYGQTDMYSVKLIAVHFWLSTIGTVLYIAAMWVNGILQGLMWRAVNPDGTLMYTFIESVEASGPGYIVRWIGGLFWITGMLLMALNTYMTIKRSTAAQQPLPQTA</sequence>
<feature type="transmembrane region" description="Helical" evidence="21">
    <location>
        <begin position="238"/>
        <end position="256"/>
    </location>
</feature>
<dbReference type="PANTHER" id="PTHR10422:SF29">
    <property type="entry name" value="CYTOCHROME C OXIDASE SUBUNIT 1 HOMOLOG, BACTEROID"/>
    <property type="match status" value="1"/>
</dbReference>
<feature type="transmembrane region" description="Helical" evidence="21">
    <location>
        <begin position="436"/>
        <end position="454"/>
    </location>
</feature>
<evidence type="ECO:0000256" key="15">
    <source>
        <dbReference type="ARBA" id="ARBA00023004"/>
    </source>
</evidence>
<dbReference type="EMBL" id="FNGH01000008">
    <property type="protein sequence ID" value="SDL99382.1"/>
    <property type="molecule type" value="Genomic_DNA"/>
</dbReference>
<evidence type="ECO:0000256" key="2">
    <source>
        <dbReference type="ARBA" id="ARBA00004651"/>
    </source>
</evidence>
<keyword evidence="10 20" id="KW-0812">Transmembrane</keyword>